<feature type="transmembrane region" description="Helical" evidence="6">
    <location>
        <begin position="24"/>
        <end position="45"/>
    </location>
</feature>
<name>A0A6I4MBW5_9ACTN</name>
<evidence type="ECO:0000256" key="2">
    <source>
        <dbReference type="ARBA" id="ARBA00022448"/>
    </source>
</evidence>
<comment type="subcellular location">
    <subcellularLocation>
        <location evidence="6">Cell membrane</location>
        <topology evidence="6">Multi-pass membrane protein</topology>
    </subcellularLocation>
    <subcellularLocation>
        <location evidence="1">Membrane</location>
        <topology evidence="1">Multi-pass membrane protein</topology>
    </subcellularLocation>
</comment>
<dbReference type="GO" id="GO:0005886">
    <property type="term" value="C:plasma membrane"/>
    <property type="evidence" value="ECO:0007669"/>
    <property type="project" value="UniProtKB-SubCell"/>
</dbReference>
<dbReference type="Gene3D" id="1.10.3720.10">
    <property type="entry name" value="MetI-like"/>
    <property type="match status" value="1"/>
</dbReference>
<dbReference type="InterPro" id="IPR051204">
    <property type="entry name" value="ABC_transp_perm/SBD"/>
</dbReference>
<dbReference type="GO" id="GO:0055085">
    <property type="term" value="P:transmembrane transport"/>
    <property type="evidence" value="ECO:0007669"/>
    <property type="project" value="InterPro"/>
</dbReference>
<keyword evidence="3 6" id="KW-0812">Transmembrane</keyword>
<dbReference type="CDD" id="cd06261">
    <property type="entry name" value="TM_PBP2"/>
    <property type="match status" value="1"/>
</dbReference>
<dbReference type="PANTHER" id="PTHR30177:SF4">
    <property type="entry name" value="OSMOPROTECTANT IMPORT PERMEASE PROTEIN OSMW"/>
    <property type="match status" value="1"/>
</dbReference>
<keyword evidence="4 6" id="KW-1133">Transmembrane helix</keyword>
<gene>
    <name evidence="9" type="ORF">F8568_004345</name>
</gene>
<feature type="compositionally biased region" description="Basic residues" evidence="7">
    <location>
        <begin position="175"/>
        <end position="190"/>
    </location>
</feature>
<dbReference type="AlphaFoldDB" id="A0A6I4MBW5"/>
<feature type="transmembrane region" description="Helical" evidence="6">
    <location>
        <begin position="66"/>
        <end position="93"/>
    </location>
</feature>
<feature type="region of interest" description="Disordered" evidence="7">
    <location>
        <begin position="153"/>
        <end position="239"/>
    </location>
</feature>
<evidence type="ECO:0000256" key="5">
    <source>
        <dbReference type="ARBA" id="ARBA00023136"/>
    </source>
</evidence>
<evidence type="ECO:0000313" key="10">
    <source>
        <dbReference type="Proteomes" id="UP000462055"/>
    </source>
</evidence>
<evidence type="ECO:0000256" key="1">
    <source>
        <dbReference type="ARBA" id="ARBA00004141"/>
    </source>
</evidence>
<dbReference type="PROSITE" id="PS50928">
    <property type="entry name" value="ABC_TM1"/>
    <property type="match status" value="1"/>
</dbReference>
<dbReference type="Pfam" id="PF00528">
    <property type="entry name" value="BPD_transp_1"/>
    <property type="match status" value="1"/>
</dbReference>
<keyword evidence="5 6" id="KW-0472">Membrane</keyword>
<evidence type="ECO:0000256" key="7">
    <source>
        <dbReference type="SAM" id="MobiDB-lite"/>
    </source>
</evidence>
<evidence type="ECO:0000259" key="8">
    <source>
        <dbReference type="PROSITE" id="PS50928"/>
    </source>
</evidence>
<comment type="caution">
    <text evidence="9">The sequence shown here is derived from an EMBL/GenBank/DDBJ whole genome shotgun (WGS) entry which is preliminary data.</text>
</comment>
<keyword evidence="2 6" id="KW-0813">Transport</keyword>
<dbReference type="PANTHER" id="PTHR30177">
    <property type="entry name" value="GLYCINE BETAINE/L-PROLINE TRANSPORT SYSTEM PERMEASE PROTEIN PROW"/>
    <property type="match status" value="1"/>
</dbReference>
<evidence type="ECO:0000256" key="4">
    <source>
        <dbReference type="ARBA" id="ARBA00022989"/>
    </source>
</evidence>
<evidence type="ECO:0000313" key="9">
    <source>
        <dbReference type="EMBL" id="MVZ99615.1"/>
    </source>
</evidence>
<evidence type="ECO:0000256" key="3">
    <source>
        <dbReference type="ARBA" id="ARBA00022692"/>
    </source>
</evidence>
<protein>
    <submittedName>
        <fullName evidence="9">ABC transporter permease subunit</fullName>
    </submittedName>
</protein>
<dbReference type="InterPro" id="IPR035906">
    <property type="entry name" value="MetI-like_sf"/>
</dbReference>
<dbReference type="InterPro" id="IPR000515">
    <property type="entry name" value="MetI-like"/>
</dbReference>
<evidence type="ECO:0000256" key="6">
    <source>
        <dbReference type="RuleBase" id="RU363032"/>
    </source>
</evidence>
<sequence>MSFSDYLADRWPTIARQMAEHAEVVLIAVGIAAVIGIGLGIAVEGRPRLSRLALGVTGTMLTVPSLALFGLLIPLFGLGLAPTITALVLYAVFPILRNTITGLESVPGAVEEAARGMGLGRASRMLRIRLPLAWPVVLTGVRVATIMTWRAPTRRRRPRAWPASSPDAATGGRDCRRRTGSRCRSRRSRPSPRAPSTTPSARASRATSARSRRPTAGSRRSASPRSPTTRSSSPSTTPR</sequence>
<dbReference type="SUPFAM" id="SSF161098">
    <property type="entry name" value="MetI-like"/>
    <property type="match status" value="1"/>
</dbReference>
<dbReference type="EMBL" id="WBMS02000003">
    <property type="protein sequence ID" value="MVZ99615.1"/>
    <property type="molecule type" value="Genomic_DNA"/>
</dbReference>
<proteinExistence type="inferred from homology"/>
<feature type="compositionally biased region" description="Low complexity" evidence="7">
    <location>
        <begin position="194"/>
        <end position="239"/>
    </location>
</feature>
<feature type="transmembrane region" description="Helical" evidence="6">
    <location>
        <begin position="132"/>
        <end position="149"/>
    </location>
</feature>
<dbReference type="Proteomes" id="UP000462055">
    <property type="component" value="Unassembled WGS sequence"/>
</dbReference>
<feature type="domain" description="ABC transmembrane type-1" evidence="8">
    <location>
        <begin position="18"/>
        <end position="239"/>
    </location>
</feature>
<comment type="similarity">
    <text evidence="6">Belongs to the binding-protein-dependent transport system permease family.</text>
</comment>
<accession>A0A6I4MBW5</accession>
<organism evidence="9 10">
    <name type="scientific">Actinomadura physcomitrii</name>
    <dbReference type="NCBI Taxonomy" id="2650748"/>
    <lineage>
        <taxon>Bacteria</taxon>
        <taxon>Bacillati</taxon>
        <taxon>Actinomycetota</taxon>
        <taxon>Actinomycetes</taxon>
        <taxon>Streptosporangiales</taxon>
        <taxon>Thermomonosporaceae</taxon>
        <taxon>Actinomadura</taxon>
    </lineage>
</organism>
<feature type="compositionally biased region" description="Low complexity" evidence="7">
    <location>
        <begin position="160"/>
        <end position="172"/>
    </location>
</feature>
<reference evidence="9" key="1">
    <citation type="submission" date="2019-12" db="EMBL/GenBank/DDBJ databases">
        <title>Actinomadura physcomitrii sp. nov., a novel actinomycete isolated from moss [Physcomitrium sphaericum (Ludw) Fuernr].</title>
        <authorList>
            <person name="Zhuang X."/>
        </authorList>
    </citation>
    <scope>NUCLEOTIDE SEQUENCE [LARGE SCALE GENOMIC DNA]</scope>
    <source>
        <strain evidence="9">LD22</strain>
    </source>
</reference>
<dbReference type="GO" id="GO:0031460">
    <property type="term" value="P:glycine betaine transport"/>
    <property type="evidence" value="ECO:0007669"/>
    <property type="project" value="TreeGrafter"/>
</dbReference>
<keyword evidence="10" id="KW-1185">Reference proteome</keyword>